<dbReference type="RefSeq" id="WP_043402758.1">
    <property type="nucleotide sequence ID" value="NZ_JPMI01000216.1"/>
</dbReference>
<dbReference type="Gene3D" id="1.20.910.10">
    <property type="entry name" value="Heme oxygenase-like"/>
    <property type="match status" value="1"/>
</dbReference>
<reference evidence="2 3" key="1">
    <citation type="submission" date="2014-07" db="EMBL/GenBank/DDBJ databases">
        <title>Draft Genome Sequence of Gephyronic Acid Producer, Cystobacter violaceus Strain Cb vi76.</title>
        <authorList>
            <person name="Stevens D.C."/>
            <person name="Young J."/>
            <person name="Carmichael R."/>
            <person name="Tan J."/>
            <person name="Taylor R.E."/>
        </authorList>
    </citation>
    <scope>NUCLEOTIDE SEQUENCE [LARGE SCALE GENOMIC DNA]</scope>
    <source>
        <strain evidence="2 3">Cb vi76</strain>
    </source>
</reference>
<gene>
    <name evidence="2" type="ORF">Q664_29245</name>
</gene>
<dbReference type="PROSITE" id="PS50003">
    <property type="entry name" value="PH_DOMAIN"/>
    <property type="match status" value="1"/>
</dbReference>
<name>A0A084SPB8_9BACT</name>
<organism evidence="2 3">
    <name type="scientific">Archangium violaceum Cb vi76</name>
    <dbReference type="NCBI Taxonomy" id="1406225"/>
    <lineage>
        <taxon>Bacteria</taxon>
        <taxon>Pseudomonadati</taxon>
        <taxon>Myxococcota</taxon>
        <taxon>Myxococcia</taxon>
        <taxon>Myxococcales</taxon>
        <taxon>Cystobacterineae</taxon>
        <taxon>Archangiaceae</taxon>
        <taxon>Archangium</taxon>
    </lineage>
</organism>
<evidence type="ECO:0000259" key="1">
    <source>
        <dbReference type="PROSITE" id="PS50003"/>
    </source>
</evidence>
<dbReference type="EMBL" id="JPMI01000216">
    <property type="protein sequence ID" value="KFA90303.1"/>
    <property type="molecule type" value="Genomic_DNA"/>
</dbReference>
<evidence type="ECO:0000313" key="3">
    <source>
        <dbReference type="Proteomes" id="UP000028547"/>
    </source>
</evidence>
<protein>
    <submittedName>
        <fullName evidence="2">Heme oxygenase</fullName>
    </submittedName>
</protein>
<dbReference type="SUPFAM" id="SSF48613">
    <property type="entry name" value="Heme oxygenase-like"/>
    <property type="match status" value="1"/>
</dbReference>
<proteinExistence type="predicted"/>
<accession>A0A084SPB8</accession>
<dbReference type="InterPro" id="IPR016084">
    <property type="entry name" value="Haem_Oase-like_multi-hlx"/>
</dbReference>
<sequence length="236" mass="26458">MHTMNETQTQMDWMKALEHEARTLVEELNAHPIARRLIDGSIDADSYAHYLVQTYHYVRWTTPLLAEAGRRMKRMGSHPQLAELLLQKSTEERGHERWLLADLKNLGWPAGRVERAQLSPAVIAYVAWNRYTTRSGVPAAFLGTAYVLEYLSVQYASGAVERLLAANTIPNIRKAVTFLRGHGDADGDHVAELASVLRSLTDPREQAALVLSARNTRVLFSSLFSDEGGEYPARTS</sequence>
<dbReference type="AlphaFoldDB" id="A0A084SPB8"/>
<comment type="caution">
    <text evidence="2">The sequence shown here is derived from an EMBL/GenBank/DDBJ whole genome shotgun (WGS) entry which is preliminary data.</text>
</comment>
<feature type="domain" description="PH" evidence="1">
    <location>
        <begin position="1"/>
        <end position="22"/>
    </location>
</feature>
<dbReference type="Proteomes" id="UP000028547">
    <property type="component" value="Unassembled WGS sequence"/>
</dbReference>
<dbReference type="InterPro" id="IPR001849">
    <property type="entry name" value="PH_domain"/>
</dbReference>
<evidence type="ECO:0000313" key="2">
    <source>
        <dbReference type="EMBL" id="KFA90303.1"/>
    </source>
</evidence>
<dbReference type="Pfam" id="PF14518">
    <property type="entry name" value="Haem_oxygenas_2"/>
    <property type="match status" value="1"/>
</dbReference>